<name>A0A0D8Y6G5_DICVI</name>
<accession>A0A0D8Y6G5</accession>
<evidence type="ECO:0000313" key="3">
    <source>
        <dbReference type="Proteomes" id="UP000053766"/>
    </source>
</evidence>
<dbReference type="PANTHER" id="PTHR46535:SF1">
    <property type="entry name" value="NEDD4-BINDING PROTEIN 2"/>
    <property type="match status" value="1"/>
</dbReference>
<protein>
    <submittedName>
        <fullName evidence="2">Smr domain protein</fullName>
    </submittedName>
</protein>
<reference evidence="2 3" key="1">
    <citation type="submission" date="2013-11" db="EMBL/GenBank/DDBJ databases">
        <title>Draft genome of the bovine lungworm Dictyocaulus viviparus.</title>
        <authorList>
            <person name="Mitreva M."/>
        </authorList>
    </citation>
    <scope>NUCLEOTIDE SEQUENCE [LARGE SCALE GENOMIC DNA]</scope>
    <source>
        <strain evidence="2 3">HannoverDv2000</strain>
    </source>
</reference>
<evidence type="ECO:0000259" key="1">
    <source>
        <dbReference type="PROSITE" id="PS50828"/>
    </source>
</evidence>
<feature type="domain" description="Smr" evidence="1">
    <location>
        <begin position="112"/>
        <end position="192"/>
    </location>
</feature>
<dbReference type="InterPro" id="IPR002625">
    <property type="entry name" value="Smr_dom"/>
</dbReference>
<dbReference type="PANTHER" id="PTHR46535">
    <property type="entry name" value="NEDD4-BINDING PROTEIN 2"/>
    <property type="match status" value="1"/>
</dbReference>
<keyword evidence="3" id="KW-1185">Reference proteome</keyword>
<reference evidence="3" key="2">
    <citation type="journal article" date="2016" name="Sci. Rep.">
        <title>Dictyocaulus viviparus genome, variome and transcriptome elucidate lungworm biology and support future intervention.</title>
        <authorList>
            <person name="McNulty S.N."/>
            <person name="Strube C."/>
            <person name="Rosa B.A."/>
            <person name="Martin J.C."/>
            <person name="Tyagi R."/>
            <person name="Choi Y.J."/>
            <person name="Wang Q."/>
            <person name="Hallsworth Pepin K."/>
            <person name="Zhang X."/>
            <person name="Ozersky P."/>
            <person name="Wilson R.K."/>
            <person name="Sternberg P.W."/>
            <person name="Gasser R.B."/>
            <person name="Mitreva M."/>
        </authorList>
    </citation>
    <scope>NUCLEOTIDE SEQUENCE [LARGE SCALE GENOMIC DNA]</scope>
    <source>
        <strain evidence="3">HannoverDv2000</strain>
    </source>
</reference>
<dbReference type="Gene3D" id="3.30.1370.110">
    <property type="match status" value="1"/>
</dbReference>
<proteinExistence type="predicted"/>
<dbReference type="SUPFAM" id="SSF160443">
    <property type="entry name" value="SMR domain-like"/>
    <property type="match status" value="1"/>
</dbReference>
<evidence type="ECO:0000313" key="2">
    <source>
        <dbReference type="EMBL" id="KJH52453.1"/>
    </source>
</evidence>
<dbReference type="EMBL" id="KN716164">
    <property type="protein sequence ID" value="KJH52453.1"/>
    <property type="molecule type" value="Genomic_DNA"/>
</dbReference>
<dbReference type="OrthoDB" id="5866651at2759"/>
<dbReference type="SMART" id="SM00463">
    <property type="entry name" value="SMR"/>
    <property type="match status" value="1"/>
</dbReference>
<dbReference type="InterPro" id="IPR036063">
    <property type="entry name" value="Smr_dom_sf"/>
</dbReference>
<sequence length="192" mass="21914">MPFLSRLTTLACQVVGPYLKVAPVQRSRSMHQIEVNLPHAQQQALRYQKKADVFAEKKLSEIRKAHRYLRHGNLSAADYFRQIAREHGMHEKSLREQASDVIITANKNSAVLDLHLLSQKEAILVLKNRLFVLDRPQPLRNGRSSRRLRVITGYGKGNGGRSVIKPAVECYLKKNGYFYSFANMGEIVIQCK</sequence>
<dbReference type="GO" id="GO:0005634">
    <property type="term" value="C:nucleus"/>
    <property type="evidence" value="ECO:0007669"/>
    <property type="project" value="TreeGrafter"/>
</dbReference>
<dbReference type="GO" id="GO:0004519">
    <property type="term" value="F:endonuclease activity"/>
    <property type="evidence" value="ECO:0007669"/>
    <property type="project" value="TreeGrafter"/>
</dbReference>
<organism evidence="2 3">
    <name type="scientific">Dictyocaulus viviparus</name>
    <name type="common">Bovine lungworm</name>
    <dbReference type="NCBI Taxonomy" id="29172"/>
    <lineage>
        <taxon>Eukaryota</taxon>
        <taxon>Metazoa</taxon>
        <taxon>Ecdysozoa</taxon>
        <taxon>Nematoda</taxon>
        <taxon>Chromadorea</taxon>
        <taxon>Rhabditida</taxon>
        <taxon>Rhabditina</taxon>
        <taxon>Rhabditomorpha</taxon>
        <taxon>Strongyloidea</taxon>
        <taxon>Metastrongylidae</taxon>
        <taxon>Dictyocaulus</taxon>
    </lineage>
</organism>
<dbReference type="AlphaFoldDB" id="A0A0D8Y6G5"/>
<gene>
    <name evidence="2" type="ORF">DICVIV_01298</name>
</gene>
<dbReference type="STRING" id="29172.A0A0D8Y6G5"/>
<dbReference type="PROSITE" id="PS50828">
    <property type="entry name" value="SMR"/>
    <property type="match status" value="1"/>
</dbReference>
<dbReference type="InterPro" id="IPR052772">
    <property type="entry name" value="Endo/PolyKinase_Domain-Protein"/>
</dbReference>
<dbReference type="Proteomes" id="UP000053766">
    <property type="component" value="Unassembled WGS sequence"/>
</dbReference>